<organism evidence="1 2">
    <name type="scientific">Shewanella polaris</name>
    <dbReference type="NCBI Taxonomy" id="2588449"/>
    <lineage>
        <taxon>Bacteria</taxon>
        <taxon>Pseudomonadati</taxon>
        <taxon>Pseudomonadota</taxon>
        <taxon>Gammaproteobacteria</taxon>
        <taxon>Alteromonadales</taxon>
        <taxon>Shewanellaceae</taxon>
        <taxon>Shewanella</taxon>
    </lineage>
</organism>
<proteinExistence type="predicted"/>
<evidence type="ECO:0000313" key="1">
    <source>
        <dbReference type="EMBL" id="QDE30716.1"/>
    </source>
</evidence>
<dbReference type="InterPro" id="IPR052949">
    <property type="entry name" value="PA_immunity-related"/>
</dbReference>
<dbReference type="AlphaFoldDB" id="A0A4Y5YDY2"/>
<name>A0A4Y5YDY2_9GAMM</name>
<accession>A0A4Y5YDY2</accession>
<protein>
    <submittedName>
        <fullName evidence="1">Pentapeptide repeat-containing protein</fullName>
    </submittedName>
</protein>
<sequence>MSHIAKHQSSELFVLSHYSDDLFESIKGVALQFKHITFERCHFTQCDFSQSDFYHCHFIECVFSQCNLSVLSVVATEFDDVMFSDSKAIGIDWTKAQWPQFMTQTTIKFERCLLDGSSFYSLHLPDLSLIDCRAHDVDFREANLSKADFRLTDFNLSQFSHTNLTEANFTDALNYQIDITANNVKQAIFSRFEAMSLLEGLDIQLVD</sequence>
<dbReference type="EMBL" id="CP041036">
    <property type="protein sequence ID" value="QDE30716.1"/>
    <property type="molecule type" value="Genomic_DNA"/>
</dbReference>
<dbReference type="InterPro" id="IPR001646">
    <property type="entry name" value="5peptide_repeat"/>
</dbReference>
<dbReference type="Proteomes" id="UP000319809">
    <property type="component" value="Chromosome"/>
</dbReference>
<dbReference type="RefSeq" id="WP_137221573.1">
    <property type="nucleotide sequence ID" value="NZ_CP041036.1"/>
</dbReference>
<dbReference type="Gene3D" id="2.160.20.80">
    <property type="entry name" value="E3 ubiquitin-protein ligase SopA"/>
    <property type="match status" value="1"/>
</dbReference>
<dbReference type="KEGG" id="spol:FH971_06915"/>
<dbReference type="Pfam" id="PF13599">
    <property type="entry name" value="Pentapeptide_4"/>
    <property type="match status" value="2"/>
</dbReference>
<gene>
    <name evidence="1" type="ORF">FH971_06915</name>
</gene>
<reference evidence="1 2" key="1">
    <citation type="submission" date="2019-06" db="EMBL/GenBank/DDBJ databases">
        <title>The genome of Shewanella sp. SM1901.</title>
        <authorList>
            <person name="Cha Q."/>
        </authorList>
    </citation>
    <scope>NUCLEOTIDE SEQUENCE [LARGE SCALE GENOMIC DNA]</scope>
    <source>
        <strain evidence="1 2">SM1901</strain>
    </source>
</reference>
<dbReference type="PANTHER" id="PTHR42999:SF1">
    <property type="entry name" value="PENTAPEPTIDE REPEAT-CONTAINING PROTEIN"/>
    <property type="match status" value="1"/>
</dbReference>
<dbReference type="PANTHER" id="PTHR42999">
    <property type="entry name" value="ANTIBIOTIC RESISTANCE PROTEIN MCBG"/>
    <property type="match status" value="1"/>
</dbReference>
<evidence type="ECO:0000313" key="2">
    <source>
        <dbReference type="Proteomes" id="UP000319809"/>
    </source>
</evidence>
<keyword evidence="2" id="KW-1185">Reference proteome</keyword>
<dbReference type="SUPFAM" id="SSF141571">
    <property type="entry name" value="Pentapeptide repeat-like"/>
    <property type="match status" value="1"/>
</dbReference>